<dbReference type="EC" id="3.4.24.-" evidence="8"/>
<feature type="binding site" evidence="7">
    <location>
        <position position="87"/>
    </location>
    <ligand>
        <name>Zn(2+)</name>
        <dbReference type="ChEBI" id="CHEBI:29105"/>
        <note>catalytic</note>
    </ligand>
</feature>
<organism evidence="10 11">
    <name type="scientific">Strongyloides venezuelensis</name>
    <name type="common">Threadworm</name>
    <dbReference type="NCBI Taxonomy" id="75913"/>
    <lineage>
        <taxon>Eukaryota</taxon>
        <taxon>Metazoa</taxon>
        <taxon>Ecdysozoa</taxon>
        <taxon>Nematoda</taxon>
        <taxon>Chromadorea</taxon>
        <taxon>Rhabditida</taxon>
        <taxon>Tylenchina</taxon>
        <taxon>Panagrolaimomorpha</taxon>
        <taxon>Strongyloidoidea</taxon>
        <taxon>Strongyloididae</taxon>
        <taxon>Strongyloides</taxon>
    </lineage>
</organism>
<feature type="binding site" evidence="7">
    <location>
        <position position="97"/>
    </location>
    <ligand>
        <name>Zn(2+)</name>
        <dbReference type="ChEBI" id="CHEBI:29105"/>
        <note>catalytic</note>
    </ligand>
</feature>
<comment type="cofactor">
    <cofactor evidence="7 8">
        <name>Zn(2+)</name>
        <dbReference type="ChEBI" id="CHEBI:29105"/>
    </cofactor>
    <text evidence="7 8">Binds 1 zinc ion per subunit.</text>
</comment>
<dbReference type="PRINTS" id="PR00480">
    <property type="entry name" value="ASTACIN"/>
</dbReference>
<sequence>MKLELKNQLSIICNLNGLLQLLISEALEILQKETCLRFNYTLNFTNAVLRYVNGSNRCYSYLGKFSNDDRYNVVVGRDCSYIMGVLHETLHTIGVIHEMARHDRDSYIDVKCENIKSASQHNFDRYDLGEASPFDLKCDFGSVMYYNRYQQITKKQWYQKLSIKVI</sequence>
<reference evidence="11" key="2">
    <citation type="submission" date="2015-08" db="UniProtKB">
        <authorList>
            <consortium name="WormBaseParasite"/>
        </authorList>
    </citation>
    <scope>IDENTIFICATION</scope>
</reference>
<feature type="domain" description="Peptidase M12A" evidence="9">
    <location>
        <begin position="1"/>
        <end position="166"/>
    </location>
</feature>
<feature type="active site" evidence="7">
    <location>
        <position position="88"/>
    </location>
</feature>
<evidence type="ECO:0000256" key="2">
    <source>
        <dbReference type="ARBA" id="ARBA00022723"/>
    </source>
</evidence>
<dbReference type="SUPFAM" id="SSF55486">
    <property type="entry name" value="Metalloproteases ('zincins'), catalytic domain"/>
    <property type="match status" value="1"/>
</dbReference>
<dbReference type="Gene3D" id="3.40.390.10">
    <property type="entry name" value="Collagenase (Catalytic Domain)"/>
    <property type="match status" value="1"/>
</dbReference>
<keyword evidence="4 7" id="KW-0862">Zinc</keyword>
<keyword evidence="5 7" id="KW-0482">Metalloprotease</keyword>
<dbReference type="Proteomes" id="UP000035680">
    <property type="component" value="Unassembled WGS sequence"/>
</dbReference>
<keyword evidence="3 7" id="KW-0378">Hydrolase</keyword>
<dbReference type="WBParaSite" id="SVE_1948900.1">
    <property type="protein sequence ID" value="SVE_1948900.1"/>
    <property type="gene ID" value="SVE_1948900"/>
</dbReference>
<evidence type="ECO:0000259" key="9">
    <source>
        <dbReference type="PROSITE" id="PS51864"/>
    </source>
</evidence>
<comment type="caution">
    <text evidence="7">Lacks conserved residue(s) required for the propagation of feature annotation.</text>
</comment>
<dbReference type="AlphaFoldDB" id="A0A0K0G429"/>
<keyword evidence="1 7" id="KW-0645">Protease</keyword>
<name>A0A0K0G429_STRVS</name>
<keyword evidence="6" id="KW-1015">Disulfide bond</keyword>
<dbReference type="GO" id="GO:0004222">
    <property type="term" value="F:metalloendopeptidase activity"/>
    <property type="evidence" value="ECO:0007669"/>
    <property type="project" value="UniProtKB-UniRule"/>
</dbReference>
<feature type="binding site" evidence="7">
    <location>
        <position position="91"/>
    </location>
    <ligand>
        <name>Zn(2+)</name>
        <dbReference type="ChEBI" id="CHEBI:29105"/>
        <note>catalytic</note>
    </ligand>
</feature>
<protein>
    <recommendedName>
        <fullName evidence="8">Metalloendopeptidase</fullName>
        <ecNumber evidence="8">3.4.24.-</ecNumber>
    </recommendedName>
</protein>
<dbReference type="InterPro" id="IPR006026">
    <property type="entry name" value="Peptidase_Metallo"/>
</dbReference>
<evidence type="ECO:0000256" key="3">
    <source>
        <dbReference type="ARBA" id="ARBA00022801"/>
    </source>
</evidence>
<evidence type="ECO:0000256" key="1">
    <source>
        <dbReference type="ARBA" id="ARBA00022670"/>
    </source>
</evidence>
<dbReference type="GO" id="GO:0006508">
    <property type="term" value="P:proteolysis"/>
    <property type="evidence" value="ECO:0007669"/>
    <property type="project" value="UniProtKB-KW"/>
</dbReference>
<proteinExistence type="predicted"/>
<keyword evidence="10" id="KW-1185">Reference proteome</keyword>
<evidence type="ECO:0000256" key="4">
    <source>
        <dbReference type="ARBA" id="ARBA00022833"/>
    </source>
</evidence>
<dbReference type="GO" id="GO:0008270">
    <property type="term" value="F:zinc ion binding"/>
    <property type="evidence" value="ECO:0007669"/>
    <property type="project" value="UniProtKB-UniRule"/>
</dbReference>
<dbReference type="InterPro" id="IPR001506">
    <property type="entry name" value="Peptidase_M12A"/>
</dbReference>
<dbReference type="SMART" id="SM00235">
    <property type="entry name" value="ZnMc"/>
    <property type="match status" value="1"/>
</dbReference>
<evidence type="ECO:0000256" key="8">
    <source>
        <dbReference type="RuleBase" id="RU361183"/>
    </source>
</evidence>
<accession>A0A0K0G429</accession>
<dbReference type="PROSITE" id="PS51864">
    <property type="entry name" value="ASTACIN"/>
    <property type="match status" value="1"/>
</dbReference>
<reference evidence="10" key="1">
    <citation type="submission" date="2014-07" db="EMBL/GenBank/DDBJ databases">
        <authorList>
            <person name="Martin A.A"/>
            <person name="De Silva N."/>
        </authorList>
    </citation>
    <scope>NUCLEOTIDE SEQUENCE</scope>
</reference>
<evidence type="ECO:0000256" key="6">
    <source>
        <dbReference type="ARBA" id="ARBA00023157"/>
    </source>
</evidence>
<evidence type="ECO:0000313" key="11">
    <source>
        <dbReference type="WBParaSite" id="SVE_1948900.1"/>
    </source>
</evidence>
<evidence type="ECO:0000313" key="10">
    <source>
        <dbReference type="Proteomes" id="UP000035680"/>
    </source>
</evidence>
<dbReference type="PANTHER" id="PTHR10127:SF780">
    <property type="entry name" value="METALLOENDOPEPTIDASE"/>
    <property type="match status" value="1"/>
</dbReference>
<evidence type="ECO:0000256" key="5">
    <source>
        <dbReference type="ARBA" id="ARBA00023049"/>
    </source>
</evidence>
<dbReference type="Pfam" id="PF01400">
    <property type="entry name" value="Astacin"/>
    <property type="match status" value="1"/>
</dbReference>
<keyword evidence="2 7" id="KW-0479">Metal-binding</keyword>
<dbReference type="PANTHER" id="PTHR10127">
    <property type="entry name" value="DISCOIDIN, CUB, EGF, LAMININ , AND ZINC METALLOPROTEASE DOMAIN CONTAINING"/>
    <property type="match status" value="1"/>
</dbReference>
<dbReference type="InterPro" id="IPR024079">
    <property type="entry name" value="MetalloPept_cat_dom_sf"/>
</dbReference>
<dbReference type="STRING" id="75913.A0A0K0G429"/>
<evidence type="ECO:0000256" key="7">
    <source>
        <dbReference type="PROSITE-ProRule" id="PRU01211"/>
    </source>
</evidence>